<evidence type="ECO:0000313" key="1">
    <source>
        <dbReference type="EMBL" id="KAJ7551112.1"/>
    </source>
</evidence>
<evidence type="ECO:0000313" key="2">
    <source>
        <dbReference type="Proteomes" id="UP001162992"/>
    </source>
</evidence>
<organism evidence="1 2">
    <name type="scientific">Diphasiastrum complanatum</name>
    <name type="common">Issler's clubmoss</name>
    <name type="synonym">Lycopodium complanatum</name>
    <dbReference type="NCBI Taxonomy" id="34168"/>
    <lineage>
        <taxon>Eukaryota</taxon>
        <taxon>Viridiplantae</taxon>
        <taxon>Streptophyta</taxon>
        <taxon>Embryophyta</taxon>
        <taxon>Tracheophyta</taxon>
        <taxon>Lycopodiopsida</taxon>
        <taxon>Lycopodiales</taxon>
        <taxon>Lycopodiaceae</taxon>
        <taxon>Lycopodioideae</taxon>
        <taxon>Diphasiastrum</taxon>
    </lineage>
</organism>
<name>A0ACC2DA09_DIPCM</name>
<protein>
    <submittedName>
        <fullName evidence="1">Uncharacterized protein</fullName>
    </submittedName>
</protein>
<reference evidence="2" key="1">
    <citation type="journal article" date="2024" name="Proc. Natl. Acad. Sci. U.S.A.">
        <title>Extraordinary preservation of gene collinearity over three hundred million years revealed in homosporous lycophytes.</title>
        <authorList>
            <person name="Li C."/>
            <person name="Wickell D."/>
            <person name="Kuo L.Y."/>
            <person name="Chen X."/>
            <person name="Nie B."/>
            <person name="Liao X."/>
            <person name="Peng D."/>
            <person name="Ji J."/>
            <person name="Jenkins J."/>
            <person name="Williams M."/>
            <person name="Shu S."/>
            <person name="Plott C."/>
            <person name="Barry K."/>
            <person name="Rajasekar S."/>
            <person name="Grimwood J."/>
            <person name="Han X."/>
            <person name="Sun S."/>
            <person name="Hou Z."/>
            <person name="He W."/>
            <person name="Dai G."/>
            <person name="Sun C."/>
            <person name="Schmutz J."/>
            <person name="Leebens-Mack J.H."/>
            <person name="Li F.W."/>
            <person name="Wang L."/>
        </authorList>
    </citation>
    <scope>NUCLEOTIDE SEQUENCE [LARGE SCALE GENOMIC DNA]</scope>
    <source>
        <strain evidence="2">cv. PW_Plant_1</strain>
    </source>
</reference>
<keyword evidence="2" id="KW-1185">Reference proteome</keyword>
<dbReference type="Proteomes" id="UP001162992">
    <property type="component" value="Chromosome 7"/>
</dbReference>
<dbReference type="EMBL" id="CM055098">
    <property type="protein sequence ID" value="KAJ7551112.1"/>
    <property type="molecule type" value="Genomic_DNA"/>
</dbReference>
<comment type="caution">
    <text evidence="1">The sequence shown here is derived from an EMBL/GenBank/DDBJ whole genome shotgun (WGS) entry which is preliminary data.</text>
</comment>
<gene>
    <name evidence="1" type="ORF">O6H91_07G134700</name>
</gene>
<accession>A0ACC2DA09</accession>
<proteinExistence type="predicted"/>
<sequence>MAINALNESMTFPFDVSGAAADRLRLTVKAKLKEFSQIYTDDVLSEYVVVLVGHGKQQAQATVDLEAFLGENTESFVACRLWDHLTVNKQLYLTDLPSVETVKSVAGGEEQSSVKPREELELTSQLVGLEVTTKKGSRSAIIHSEEVTSSEVPSKIASSQPKRNFKHLTSSSKEDTFDLVQDRHRPREVQHVHDQVREQKRHRSPEPWSQRVRARSDEKEQRKKGPTSLHVRASRRLLESAIREAVAPVANHPRKTESKRLRSIASDKTDHSASMVEPIWPQYASRSRATVFKQGGIVSPAMIVALKAAAAAAEDVNSYNKKNQARILSNVWGRLGTKTSEHPPVQEEVAEVTEELEDSEEIKQAQPVEETSEVEEGLVSDESYDSLINSRHEWPFEEALVLDDIGPSDDETMLFDEVESAPSGASHEENDAFDRHISSNMARDGYDDGPGFPNRASQGYSETLTEAPADATQRHNFENNIAEETRKRVPEEATILQYRYAPNLEQAELDSQQKVPSSSGRFNNSHKTVFLSSLKNTNNQMGSTYPNAQTDIDVQKDRLLRADDNESSEMDVSEMRKRMRQVELEMTKLRARQAEVTKEVQKVTAAPASGVKSSSVKPSEDDVDTRSVFVANVHFATTKEAISLHFANCGDIVRVTMLTDGATGIPKGSAYVEFSSKDGVEKALNLNESNLLSRPLKVVRKEAAFPENSPVIRPGLSHPLRLTVRPVVRGTFLRRPPVLMRASRMLRPFPGAQRLQWTRETSYLVPPHGLPTGSFMPSVNGYRPTGGPIRHKRSFSYVRGTSGTPCEASINVQEQKVG</sequence>